<proteinExistence type="predicted"/>
<dbReference type="EMBL" id="JARAKH010000012">
    <property type="protein sequence ID" value="KAK8398781.1"/>
    <property type="molecule type" value="Genomic_DNA"/>
</dbReference>
<evidence type="ECO:0000313" key="1">
    <source>
        <dbReference type="EMBL" id="KAK8398781.1"/>
    </source>
</evidence>
<dbReference type="Proteomes" id="UP001487740">
    <property type="component" value="Unassembled WGS sequence"/>
</dbReference>
<gene>
    <name evidence="1" type="ORF">O3P69_004108</name>
</gene>
<dbReference type="AlphaFoldDB" id="A0AAW0UII9"/>
<keyword evidence="2" id="KW-1185">Reference proteome</keyword>
<name>A0AAW0UII9_SCYPA</name>
<sequence>MEWTVSAVGKPGSWSEREGVSDQPQFQLLAESLRFSAFSVRIFRLGAVNTTPDDVYARPRVDKGRACSLCH</sequence>
<comment type="caution">
    <text evidence="1">The sequence shown here is derived from an EMBL/GenBank/DDBJ whole genome shotgun (WGS) entry which is preliminary data.</text>
</comment>
<organism evidence="1 2">
    <name type="scientific">Scylla paramamosain</name>
    <name type="common">Mud crab</name>
    <dbReference type="NCBI Taxonomy" id="85552"/>
    <lineage>
        <taxon>Eukaryota</taxon>
        <taxon>Metazoa</taxon>
        <taxon>Ecdysozoa</taxon>
        <taxon>Arthropoda</taxon>
        <taxon>Crustacea</taxon>
        <taxon>Multicrustacea</taxon>
        <taxon>Malacostraca</taxon>
        <taxon>Eumalacostraca</taxon>
        <taxon>Eucarida</taxon>
        <taxon>Decapoda</taxon>
        <taxon>Pleocyemata</taxon>
        <taxon>Brachyura</taxon>
        <taxon>Eubrachyura</taxon>
        <taxon>Portunoidea</taxon>
        <taxon>Portunidae</taxon>
        <taxon>Portuninae</taxon>
        <taxon>Scylla</taxon>
    </lineage>
</organism>
<reference evidence="1 2" key="1">
    <citation type="submission" date="2023-03" db="EMBL/GenBank/DDBJ databases">
        <title>High-quality genome of Scylla paramamosain provides insights in environmental adaptation.</title>
        <authorList>
            <person name="Zhang L."/>
        </authorList>
    </citation>
    <scope>NUCLEOTIDE SEQUENCE [LARGE SCALE GENOMIC DNA]</scope>
    <source>
        <strain evidence="1">LZ_2023a</strain>
        <tissue evidence="1">Muscle</tissue>
    </source>
</reference>
<protein>
    <submittedName>
        <fullName evidence="1">Uncharacterized protein</fullName>
    </submittedName>
</protein>
<evidence type="ECO:0000313" key="2">
    <source>
        <dbReference type="Proteomes" id="UP001487740"/>
    </source>
</evidence>
<accession>A0AAW0UII9</accession>